<dbReference type="GO" id="GO:0070679">
    <property type="term" value="F:inositol 1,4,5 trisphosphate binding"/>
    <property type="evidence" value="ECO:0007669"/>
    <property type="project" value="UniProtKB-UniRule"/>
</dbReference>
<dbReference type="GO" id="GO:0030667">
    <property type="term" value="C:secretory granule membrane"/>
    <property type="evidence" value="ECO:0007669"/>
    <property type="project" value="TreeGrafter"/>
</dbReference>
<dbReference type="GO" id="GO:0005509">
    <property type="term" value="F:calcium ion binding"/>
    <property type="evidence" value="ECO:0007669"/>
    <property type="project" value="TreeGrafter"/>
</dbReference>
<comment type="caution">
    <text evidence="4">The sequence shown here is derived from an EMBL/GenBank/DDBJ whole genome shotgun (WGS) entry which is preliminary data.</text>
</comment>
<dbReference type="PANTHER" id="PTHR13715">
    <property type="entry name" value="RYANODINE RECEPTOR AND IP3 RECEPTOR"/>
    <property type="match status" value="1"/>
</dbReference>
<dbReference type="InterPro" id="IPR016093">
    <property type="entry name" value="MIR_motif"/>
</dbReference>
<dbReference type="Proteomes" id="UP001152795">
    <property type="component" value="Unassembled WGS sequence"/>
</dbReference>
<dbReference type="FunFam" id="2.80.10.50:FF:000005">
    <property type="entry name" value="Inositol 1,4,5-trisphosphate receptor type 2"/>
    <property type="match status" value="1"/>
</dbReference>
<dbReference type="Pfam" id="PF01365">
    <property type="entry name" value="RYDR_ITPR"/>
    <property type="match status" value="1"/>
</dbReference>
<dbReference type="GO" id="GO:0035091">
    <property type="term" value="F:phosphatidylinositol binding"/>
    <property type="evidence" value="ECO:0007669"/>
    <property type="project" value="TreeGrafter"/>
</dbReference>
<dbReference type="GO" id="GO:0005789">
    <property type="term" value="C:endoplasmic reticulum membrane"/>
    <property type="evidence" value="ECO:0007669"/>
    <property type="project" value="UniProtKB-SubCell"/>
</dbReference>
<dbReference type="Gene3D" id="2.80.10.50">
    <property type="match status" value="1"/>
</dbReference>
<feature type="domain" description="RIH" evidence="2">
    <location>
        <begin position="207"/>
        <end position="309"/>
    </location>
</feature>
<keyword evidence="1" id="KW-0813">Transport</keyword>
<comment type="domain">
    <text evidence="1">The receptor contains a calcium channel in its C-terminal extremity. Its large N-terminal cytoplasmic region has the ligand-binding site in the N-terminus and modulatory sites in the middle portion immediately upstream of the channel region.</text>
</comment>
<dbReference type="GO" id="GO:0005886">
    <property type="term" value="C:plasma membrane"/>
    <property type="evidence" value="ECO:0007669"/>
    <property type="project" value="TreeGrafter"/>
</dbReference>
<keyword evidence="1" id="KW-1071">Ligand-gated ion channel</keyword>
<gene>
    <name evidence="4" type="ORF">PACLA_8A021814</name>
</gene>
<comment type="similarity">
    <text evidence="1">Belongs to the InsP3 receptor family.</text>
</comment>
<keyword evidence="1" id="KW-0406">Ion transport</keyword>
<dbReference type="CDD" id="cd23277">
    <property type="entry name" value="beta-trefoil_MIR_ITPR"/>
    <property type="match status" value="1"/>
</dbReference>
<dbReference type="GO" id="GO:0051209">
    <property type="term" value="P:release of sequestered calcium ion into cytosol"/>
    <property type="evidence" value="ECO:0007669"/>
    <property type="project" value="UniProtKB-UniRule"/>
</dbReference>
<dbReference type="InterPro" id="IPR035910">
    <property type="entry name" value="RyR/IP3R_RIH_dom_sf"/>
</dbReference>
<dbReference type="Pfam" id="PF02815">
    <property type="entry name" value="MIR"/>
    <property type="match status" value="1"/>
</dbReference>
<keyword evidence="1" id="KW-0256">Endoplasmic reticulum</keyword>
<sequence>MDEYKKKSFVFLRTTGRTTATSATSSKALWEVEVVQHDPCAGGAAHWNSLLRFKHLATGYYLAAEVDDDNTSDPTRNKLRDNSPVFHLIQVPHSNDISSIFELDPTTMARPDSFVPRSSYVRLRHLCTNTWVHSTTIPIDKEEDKPVMLKIGTASIREDKEAFAIVHVSPSEVRDLDFANDASKVLGEFALHMESGTVTQNDRRFVTKLLTDLAHFITDTQDSDADPLSISCQNPDRDRQKLMREQNILQEIFHVLKTPFHKKDEEANLKPEDLSNPSNAQLRHILRLCYRVLKYAQQDYRKNQTSIEAEADLGTTKEIVETIVNITPMSVQPDCSTLRDLEDFIDQDFNY</sequence>
<dbReference type="EMBL" id="CACRXK020001614">
    <property type="protein sequence ID" value="CAB3990170.1"/>
    <property type="molecule type" value="Genomic_DNA"/>
</dbReference>
<keyword evidence="5" id="KW-1185">Reference proteome</keyword>
<keyword evidence="1" id="KW-0109">Calcium transport</keyword>
<keyword evidence="1" id="KW-0472">Membrane</keyword>
<evidence type="ECO:0000259" key="2">
    <source>
        <dbReference type="Pfam" id="PF01365"/>
    </source>
</evidence>
<dbReference type="GO" id="GO:0016529">
    <property type="term" value="C:sarcoplasmic reticulum"/>
    <property type="evidence" value="ECO:0007669"/>
    <property type="project" value="TreeGrafter"/>
</dbReference>
<keyword evidence="1 4" id="KW-0675">Receptor</keyword>
<comment type="subunit">
    <text evidence="1">Homotetramer.</text>
</comment>
<proteinExistence type="inferred from homology"/>
<keyword evidence="1" id="KW-0106">Calcium</keyword>
<dbReference type="GO" id="GO:0005220">
    <property type="term" value="F:inositol 1,4,5-trisphosphate-gated calcium channel activity"/>
    <property type="evidence" value="ECO:0007669"/>
    <property type="project" value="UniProtKB-UniRule"/>
</dbReference>
<dbReference type="AlphaFoldDB" id="A0A7D9DNX6"/>
<comment type="function">
    <text evidence="1">Receptor for inositol 1,4,5-trisphosphate, a second messenger that mediates the release of intracellular calcium.</text>
</comment>
<dbReference type="InterPro" id="IPR036300">
    <property type="entry name" value="MIR_dom_sf"/>
</dbReference>
<dbReference type="PRINTS" id="PR00779">
    <property type="entry name" value="INSP3RECEPTR"/>
</dbReference>
<dbReference type="SUPFAM" id="SSF100909">
    <property type="entry name" value="IP3 receptor type 1 binding core, domain 2"/>
    <property type="match status" value="1"/>
</dbReference>
<dbReference type="InterPro" id="IPR015925">
    <property type="entry name" value="Ryanodine_IP3_receptor"/>
</dbReference>
<keyword evidence="1" id="KW-0107">Calcium channel</keyword>
<evidence type="ECO:0000313" key="5">
    <source>
        <dbReference type="Proteomes" id="UP001152795"/>
    </source>
</evidence>
<dbReference type="SUPFAM" id="SSF82109">
    <property type="entry name" value="MIR domain"/>
    <property type="match status" value="1"/>
</dbReference>
<dbReference type="InterPro" id="IPR000699">
    <property type="entry name" value="RIH_dom"/>
</dbReference>
<dbReference type="InterPro" id="IPR000493">
    <property type="entry name" value="InsP3_rcpt"/>
</dbReference>
<evidence type="ECO:0000259" key="3">
    <source>
        <dbReference type="Pfam" id="PF02815"/>
    </source>
</evidence>
<name>A0A7D9DNX6_PARCT</name>
<keyword evidence="1" id="KW-0407">Ion channel</keyword>
<feature type="domain" description="MIR" evidence="3">
    <location>
        <begin position="1"/>
        <end position="165"/>
    </location>
</feature>
<dbReference type="PANTHER" id="PTHR13715:SF102">
    <property type="entry name" value="INOSITOL 1,4,5-TRISPHOSPHATE RECEPTOR"/>
    <property type="match status" value="1"/>
</dbReference>
<accession>A0A7D9DNX6</accession>
<dbReference type="OrthoDB" id="76898at2759"/>
<comment type="subcellular location">
    <subcellularLocation>
        <location evidence="1">Endoplasmic reticulum membrane</location>
        <topology evidence="1">Multi-pass membrane protein</topology>
    </subcellularLocation>
</comment>
<evidence type="ECO:0000313" key="4">
    <source>
        <dbReference type="EMBL" id="CAB3990170.1"/>
    </source>
</evidence>
<reference evidence="4" key="1">
    <citation type="submission" date="2020-04" db="EMBL/GenBank/DDBJ databases">
        <authorList>
            <person name="Alioto T."/>
            <person name="Alioto T."/>
            <person name="Gomez Garrido J."/>
        </authorList>
    </citation>
    <scope>NUCLEOTIDE SEQUENCE</scope>
    <source>
        <strain evidence="4">A484AB</strain>
    </source>
</reference>
<evidence type="ECO:0000256" key="1">
    <source>
        <dbReference type="RuleBase" id="RU368044"/>
    </source>
</evidence>
<dbReference type="Gene3D" id="1.25.10.30">
    <property type="entry name" value="IP3 receptor type 1 binding core, RIH domain"/>
    <property type="match status" value="1"/>
</dbReference>
<organism evidence="4 5">
    <name type="scientific">Paramuricea clavata</name>
    <name type="common">Red gorgonian</name>
    <name type="synonym">Violescent sea-whip</name>
    <dbReference type="NCBI Taxonomy" id="317549"/>
    <lineage>
        <taxon>Eukaryota</taxon>
        <taxon>Metazoa</taxon>
        <taxon>Cnidaria</taxon>
        <taxon>Anthozoa</taxon>
        <taxon>Octocorallia</taxon>
        <taxon>Malacalcyonacea</taxon>
        <taxon>Plexauridae</taxon>
        <taxon>Paramuricea</taxon>
    </lineage>
</organism>
<protein>
    <recommendedName>
        <fullName evidence="1">Inositol 1,4,5-trisphosphate receptor</fullName>
    </recommendedName>
</protein>